<evidence type="ECO:0000313" key="3">
    <source>
        <dbReference type="Proteomes" id="UP000266841"/>
    </source>
</evidence>
<evidence type="ECO:0000313" key="2">
    <source>
        <dbReference type="EMBL" id="EJK56320.1"/>
    </source>
</evidence>
<feature type="non-terminal residue" evidence="2">
    <location>
        <position position="62"/>
    </location>
</feature>
<dbReference type="EMBL" id="AGNL01031845">
    <property type="protein sequence ID" value="EJK56320.1"/>
    <property type="molecule type" value="Genomic_DNA"/>
</dbReference>
<comment type="caution">
    <text evidence="2">The sequence shown here is derived from an EMBL/GenBank/DDBJ whole genome shotgun (WGS) entry which is preliminary data.</text>
</comment>
<keyword evidence="3" id="KW-1185">Reference proteome</keyword>
<protein>
    <recommendedName>
        <fullName evidence="1">PUB domain-containing protein</fullName>
    </recommendedName>
</protein>
<dbReference type="InterPro" id="IPR018997">
    <property type="entry name" value="PUB_domain"/>
</dbReference>
<proteinExistence type="predicted"/>
<dbReference type="Pfam" id="PF09409">
    <property type="entry name" value="PUB"/>
    <property type="match status" value="1"/>
</dbReference>
<dbReference type="SUPFAM" id="SSF143503">
    <property type="entry name" value="PUG domain-like"/>
    <property type="match status" value="1"/>
</dbReference>
<dbReference type="AlphaFoldDB" id="K0RTI1"/>
<reference evidence="2 3" key="1">
    <citation type="journal article" date="2012" name="Genome Biol.">
        <title>Genome and low-iron response of an oceanic diatom adapted to chronic iron limitation.</title>
        <authorList>
            <person name="Lommer M."/>
            <person name="Specht M."/>
            <person name="Roy A.S."/>
            <person name="Kraemer L."/>
            <person name="Andreson R."/>
            <person name="Gutowska M.A."/>
            <person name="Wolf J."/>
            <person name="Bergner S.V."/>
            <person name="Schilhabel M.B."/>
            <person name="Klostermeier U.C."/>
            <person name="Beiko R.G."/>
            <person name="Rosenstiel P."/>
            <person name="Hippler M."/>
            <person name="Laroche J."/>
        </authorList>
    </citation>
    <scope>NUCLEOTIDE SEQUENCE [LARGE SCALE GENOMIC DNA]</scope>
    <source>
        <strain evidence="2 3">CCMP1005</strain>
    </source>
</reference>
<sequence length="62" mass="6870">MEEKYRSVKRSNAAFQRRLGGVPGGHEFMLAAGFALTTKDGEEYYVLEASESKWTGLVAAKE</sequence>
<dbReference type="InterPro" id="IPR036339">
    <property type="entry name" value="PUB-like_dom_sf"/>
</dbReference>
<gene>
    <name evidence="2" type="ORF">THAOC_23825</name>
</gene>
<accession>K0RTI1</accession>
<dbReference type="PANTHER" id="PTHR23153">
    <property type="entry name" value="UBX-RELATED"/>
    <property type="match status" value="1"/>
</dbReference>
<name>K0RTI1_THAOC</name>
<dbReference type="Gene3D" id="1.20.58.2190">
    <property type="match status" value="1"/>
</dbReference>
<dbReference type="Proteomes" id="UP000266841">
    <property type="component" value="Unassembled WGS sequence"/>
</dbReference>
<feature type="domain" description="PUB" evidence="1">
    <location>
        <begin position="2"/>
        <end position="50"/>
    </location>
</feature>
<evidence type="ECO:0000259" key="1">
    <source>
        <dbReference type="Pfam" id="PF09409"/>
    </source>
</evidence>
<organism evidence="2 3">
    <name type="scientific">Thalassiosira oceanica</name>
    <name type="common">Marine diatom</name>
    <dbReference type="NCBI Taxonomy" id="159749"/>
    <lineage>
        <taxon>Eukaryota</taxon>
        <taxon>Sar</taxon>
        <taxon>Stramenopiles</taxon>
        <taxon>Ochrophyta</taxon>
        <taxon>Bacillariophyta</taxon>
        <taxon>Coscinodiscophyceae</taxon>
        <taxon>Thalassiosirophycidae</taxon>
        <taxon>Thalassiosirales</taxon>
        <taxon>Thalassiosiraceae</taxon>
        <taxon>Thalassiosira</taxon>
    </lineage>
</organism>
<dbReference type="GO" id="GO:0005737">
    <property type="term" value="C:cytoplasm"/>
    <property type="evidence" value="ECO:0007669"/>
    <property type="project" value="TreeGrafter"/>
</dbReference>
<dbReference type="PANTHER" id="PTHR23153:SF38">
    <property type="entry name" value="UBX DOMAIN-CONTAINING PROTEIN 6"/>
    <property type="match status" value="1"/>
</dbReference>
<dbReference type="OrthoDB" id="47788at2759"/>
<dbReference type="CDD" id="cd09212">
    <property type="entry name" value="PUB"/>
    <property type="match status" value="1"/>
</dbReference>